<evidence type="ECO:0000313" key="4">
    <source>
        <dbReference type="Proteomes" id="UP000799766"/>
    </source>
</evidence>
<sequence length="109" mass="12076">MSRITPFPDPARPSPLPLLLPLLFDYLSAVGTCVLDNTWSTSPPCFQCAERVVSYTPRREGKKKASWFGSRRGPADPHPARSPPLPPTLSIYLSSPKPPRPRNLHFVLG</sequence>
<feature type="region of interest" description="Disordered" evidence="1">
    <location>
        <begin position="57"/>
        <end position="109"/>
    </location>
</feature>
<evidence type="ECO:0000256" key="1">
    <source>
        <dbReference type="SAM" id="MobiDB-lite"/>
    </source>
</evidence>
<keyword evidence="2" id="KW-0732">Signal</keyword>
<proteinExistence type="predicted"/>
<evidence type="ECO:0000313" key="3">
    <source>
        <dbReference type="EMBL" id="KAF2453220.1"/>
    </source>
</evidence>
<dbReference type="EMBL" id="MU001699">
    <property type="protein sequence ID" value="KAF2453220.1"/>
    <property type="molecule type" value="Genomic_DNA"/>
</dbReference>
<dbReference type="AlphaFoldDB" id="A0A6A6NN87"/>
<keyword evidence="4" id="KW-1185">Reference proteome</keyword>
<name>A0A6A6NN87_9PEZI</name>
<feature type="chain" id="PRO_5025667875" evidence="2">
    <location>
        <begin position="30"/>
        <end position="109"/>
    </location>
</feature>
<accession>A0A6A6NN87</accession>
<dbReference type="Proteomes" id="UP000799766">
    <property type="component" value="Unassembled WGS sequence"/>
</dbReference>
<reference evidence="3" key="1">
    <citation type="journal article" date="2020" name="Stud. Mycol.">
        <title>101 Dothideomycetes genomes: a test case for predicting lifestyles and emergence of pathogens.</title>
        <authorList>
            <person name="Haridas S."/>
            <person name="Albert R."/>
            <person name="Binder M."/>
            <person name="Bloem J."/>
            <person name="Labutti K."/>
            <person name="Salamov A."/>
            <person name="Andreopoulos B."/>
            <person name="Baker S."/>
            <person name="Barry K."/>
            <person name="Bills G."/>
            <person name="Bluhm B."/>
            <person name="Cannon C."/>
            <person name="Castanera R."/>
            <person name="Culley D."/>
            <person name="Daum C."/>
            <person name="Ezra D."/>
            <person name="Gonzalez J."/>
            <person name="Henrissat B."/>
            <person name="Kuo A."/>
            <person name="Liang C."/>
            <person name="Lipzen A."/>
            <person name="Lutzoni F."/>
            <person name="Magnuson J."/>
            <person name="Mondo S."/>
            <person name="Nolan M."/>
            <person name="Ohm R."/>
            <person name="Pangilinan J."/>
            <person name="Park H.-J."/>
            <person name="Ramirez L."/>
            <person name="Alfaro M."/>
            <person name="Sun H."/>
            <person name="Tritt A."/>
            <person name="Yoshinaga Y."/>
            <person name="Zwiers L.-H."/>
            <person name="Turgeon B."/>
            <person name="Goodwin S."/>
            <person name="Spatafora J."/>
            <person name="Crous P."/>
            <person name="Grigoriev I."/>
        </authorList>
    </citation>
    <scope>NUCLEOTIDE SEQUENCE</scope>
    <source>
        <strain evidence="3">ATCC 16933</strain>
    </source>
</reference>
<feature type="signal peptide" evidence="2">
    <location>
        <begin position="1"/>
        <end position="29"/>
    </location>
</feature>
<gene>
    <name evidence="3" type="ORF">BDY21DRAFT_356862</name>
</gene>
<protein>
    <submittedName>
        <fullName evidence="3">Uncharacterized protein</fullName>
    </submittedName>
</protein>
<evidence type="ECO:0000256" key="2">
    <source>
        <dbReference type="SAM" id="SignalP"/>
    </source>
</evidence>
<organism evidence="3 4">
    <name type="scientific">Lineolata rhizophorae</name>
    <dbReference type="NCBI Taxonomy" id="578093"/>
    <lineage>
        <taxon>Eukaryota</taxon>
        <taxon>Fungi</taxon>
        <taxon>Dikarya</taxon>
        <taxon>Ascomycota</taxon>
        <taxon>Pezizomycotina</taxon>
        <taxon>Dothideomycetes</taxon>
        <taxon>Dothideomycetes incertae sedis</taxon>
        <taxon>Lineolatales</taxon>
        <taxon>Lineolataceae</taxon>
        <taxon>Lineolata</taxon>
    </lineage>
</organism>